<keyword evidence="9" id="KW-0830">Ubiquinone</keyword>
<dbReference type="InterPro" id="IPR001694">
    <property type="entry name" value="NADH_UbQ_OxRdtase_su1/FPO"/>
</dbReference>
<dbReference type="EC" id="7.1.1.2" evidence="9"/>
<gene>
    <name evidence="11" type="primary">nd1</name>
</gene>
<keyword evidence="7 10" id="KW-0472">Membrane</keyword>
<dbReference type="AlphaFoldDB" id="Q5DKX5"/>
<keyword evidence="8" id="KW-0520">NAD</keyword>
<comment type="catalytic activity">
    <reaction evidence="9">
        <text>a ubiquinone + NADH + 5 H(+)(in) = a ubiquinol + NAD(+) + 4 H(+)(out)</text>
        <dbReference type="Rhea" id="RHEA:29091"/>
        <dbReference type="Rhea" id="RHEA-COMP:9565"/>
        <dbReference type="Rhea" id="RHEA-COMP:9566"/>
        <dbReference type="ChEBI" id="CHEBI:15378"/>
        <dbReference type="ChEBI" id="CHEBI:16389"/>
        <dbReference type="ChEBI" id="CHEBI:17976"/>
        <dbReference type="ChEBI" id="CHEBI:57540"/>
        <dbReference type="ChEBI" id="CHEBI:57945"/>
        <dbReference type="EC" id="7.1.1.2"/>
    </reaction>
</comment>
<evidence type="ECO:0000256" key="7">
    <source>
        <dbReference type="ARBA" id="ARBA00023136"/>
    </source>
</evidence>
<feature type="transmembrane region" description="Helical" evidence="10">
    <location>
        <begin position="245"/>
        <end position="265"/>
    </location>
</feature>
<evidence type="ECO:0000256" key="10">
    <source>
        <dbReference type="SAM" id="Phobius"/>
    </source>
</evidence>
<dbReference type="GO" id="GO:0003954">
    <property type="term" value="F:NADH dehydrogenase activity"/>
    <property type="evidence" value="ECO:0007669"/>
    <property type="project" value="TreeGrafter"/>
</dbReference>
<dbReference type="GO" id="GO:0009060">
    <property type="term" value="P:aerobic respiration"/>
    <property type="evidence" value="ECO:0007669"/>
    <property type="project" value="TreeGrafter"/>
</dbReference>
<proteinExistence type="inferred from homology"/>
<feature type="transmembrane region" description="Helical" evidence="10">
    <location>
        <begin position="216"/>
        <end position="239"/>
    </location>
</feature>
<dbReference type="Pfam" id="PF00146">
    <property type="entry name" value="NADHdh"/>
    <property type="match status" value="1"/>
</dbReference>
<evidence type="ECO:0000256" key="1">
    <source>
        <dbReference type="ARBA" id="ARBA00004141"/>
    </source>
</evidence>
<dbReference type="GO" id="GO:0008137">
    <property type="term" value="F:NADH dehydrogenase (ubiquinone) activity"/>
    <property type="evidence" value="ECO:0007669"/>
    <property type="project" value="UniProtKB-EC"/>
</dbReference>
<feature type="transmembrane region" description="Helical" evidence="10">
    <location>
        <begin position="7"/>
        <end position="27"/>
    </location>
</feature>
<name>Q5DKX5_MACHI</name>
<evidence type="ECO:0000256" key="6">
    <source>
        <dbReference type="ARBA" id="ARBA00022989"/>
    </source>
</evidence>
<keyword evidence="6 10" id="KW-1133">Transmembrane helix</keyword>
<evidence type="ECO:0000256" key="3">
    <source>
        <dbReference type="ARBA" id="ARBA00021009"/>
    </source>
</evidence>
<reference evidence="11" key="1">
    <citation type="journal article" date="2005" name="Curr. Microbiol.">
        <title>Cospeciation between the primary endosymbionts of mealybugs and their hosts.</title>
        <authorList>
            <person name="Baumann L."/>
            <person name="Baumann P."/>
        </authorList>
    </citation>
    <scope>NUCLEOTIDE SEQUENCE</scope>
</reference>
<keyword evidence="4" id="KW-0813">Transport</keyword>
<feature type="transmembrane region" description="Helical" evidence="10">
    <location>
        <begin position="174"/>
        <end position="195"/>
    </location>
</feature>
<accession>Q5DKX5</accession>
<evidence type="ECO:0000313" key="11">
    <source>
        <dbReference type="EMBL" id="AAW24412.1"/>
    </source>
</evidence>
<protein>
    <recommendedName>
        <fullName evidence="3 9">NADH-ubiquinone oxidoreductase chain 1</fullName>
        <ecNumber evidence="9">7.1.1.2</ecNumber>
    </recommendedName>
</protein>
<comment type="subcellular location">
    <subcellularLocation>
        <location evidence="1">Membrane</location>
        <topology evidence="1">Multi-pass membrane protein</topology>
    </subcellularLocation>
    <subcellularLocation>
        <location evidence="8">Mitochondrion inner membrane</location>
        <topology evidence="8">Multi-pass membrane protein</topology>
    </subcellularLocation>
</comment>
<geneLocation type="mitochondrion" evidence="11"/>
<keyword evidence="5 8" id="KW-0812">Transmembrane</keyword>
<evidence type="ECO:0000256" key="8">
    <source>
        <dbReference type="RuleBase" id="RU000471"/>
    </source>
</evidence>
<evidence type="ECO:0000256" key="2">
    <source>
        <dbReference type="ARBA" id="ARBA00010535"/>
    </source>
</evidence>
<feature type="transmembrane region" description="Helical" evidence="10">
    <location>
        <begin position="94"/>
        <end position="119"/>
    </location>
</feature>
<dbReference type="GO" id="GO:0005743">
    <property type="term" value="C:mitochondrial inner membrane"/>
    <property type="evidence" value="ECO:0007669"/>
    <property type="project" value="UniProtKB-SubCell"/>
</dbReference>
<dbReference type="EMBL" id="AY691421">
    <property type="protein sequence ID" value="AAW24412.1"/>
    <property type="molecule type" value="Genomic_DNA"/>
</dbReference>
<comment type="similarity">
    <text evidence="2 8">Belongs to the complex I subunit 1 family.</text>
</comment>
<dbReference type="PANTHER" id="PTHR11432">
    <property type="entry name" value="NADH DEHYDROGENASE SUBUNIT 1"/>
    <property type="match status" value="1"/>
</dbReference>
<feature type="transmembrane region" description="Helical" evidence="10">
    <location>
        <begin position="131"/>
        <end position="154"/>
    </location>
</feature>
<dbReference type="PANTHER" id="PTHR11432:SF3">
    <property type="entry name" value="NADH-UBIQUINONE OXIDOREDUCTASE CHAIN 1"/>
    <property type="match status" value="1"/>
</dbReference>
<evidence type="ECO:0000256" key="4">
    <source>
        <dbReference type="ARBA" id="ARBA00022448"/>
    </source>
</evidence>
<feature type="transmembrane region" description="Helical" evidence="10">
    <location>
        <begin position="68"/>
        <end position="88"/>
    </location>
</feature>
<organism evidence="11">
    <name type="scientific">Maconellicoccus hirsutus</name>
    <name type="common">Pink hibiscus mealybug</name>
    <dbReference type="NCBI Taxonomy" id="177089"/>
    <lineage>
        <taxon>Eukaryota</taxon>
        <taxon>Metazoa</taxon>
        <taxon>Ecdysozoa</taxon>
        <taxon>Arthropoda</taxon>
        <taxon>Hexapoda</taxon>
        <taxon>Insecta</taxon>
        <taxon>Pterygota</taxon>
        <taxon>Neoptera</taxon>
        <taxon>Paraneoptera</taxon>
        <taxon>Hemiptera</taxon>
        <taxon>Sternorrhyncha</taxon>
        <taxon>Coccoidea</taxon>
        <taxon>Pseudococcidae</taxon>
        <taxon>Maconellicoccus</taxon>
    </lineage>
</organism>
<sequence>MLIKLMFILLFNMISVGFFILLERKVLGYLNNRLGPNKILFKGLFQFLMDLVKLIFKENSFMILMNFFMYNFMIFFFFIISFFIWLILPYLINLINLGFMILIMLMIMVNKILILMNLIWSINSIYSTISLIRLFIQNFSFEILFMMILFFYMFLYNNLNMLMIMKMVYLNKMIYFSLLIFYFWLISIMVELNRIPFDFLESESELISGMNLEFSSLNFMFFFLIEYLDLIFFSLITLINFLNIFIMYMYMYIILILVLLLFLFFRGFIIRYRMDKLFILLWKVIFPLMMNFIMFILFIKLIYLLD</sequence>
<evidence type="ECO:0000256" key="9">
    <source>
        <dbReference type="RuleBase" id="RU000473"/>
    </source>
</evidence>
<keyword evidence="9 11" id="KW-0496">Mitochondrion</keyword>
<evidence type="ECO:0000256" key="5">
    <source>
        <dbReference type="ARBA" id="ARBA00022692"/>
    </source>
</evidence>
<feature type="transmembrane region" description="Helical" evidence="10">
    <location>
        <begin position="277"/>
        <end position="303"/>
    </location>
</feature>